<dbReference type="PANTHER" id="PTHR31672:SF13">
    <property type="entry name" value="F-BOX PROTEIN CPR30-LIKE"/>
    <property type="match status" value="1"/>
</dbReference>
<dbReference type="NCBIfam" id="TIGR01640">
    <property type="entry name" value="F_box_assoc_1"/>
    <property type="match status" value="1"/>
</dbReference>
<sequence length="422" mass="48290">MATGRCKLESVLESLILQYEEDSKNEMTTTAYTENQKTDQQQRTSDRMSELPCHVAMDIFGKLPIQSIVYCRRVCKAWRDLILDPRFTRLHLKSAPILMFQFDSVKIYMVEPDACDGDAITKVNNCCSYMPTSNTIRIVGSCNGLLCFQVDGLRCTIFHISNPLTGECMTIPKIKAALTGGNYLCAFGFGFSSKTNLYKVIAMRCPQKIWDSSETSWHWHMEVEIYTVGTATWRSTVCPAYHFLCGSSGIFLNGTLHWLALDVNHTLVICSFDIGNEQFQTIPMPPFPISSSDQQNELYRQKIGQLGGCLCIHACENLGSHSVVLWMMKDYGIKESWTKELVFEDRRWQYSRCTGEWVQLIRYSRNKETLLLHGYRLTDVISWDPKTGNSRRLNDHGSRSRIRVFHHIPSFLSLEDVVMGEN</sequence>
<reference evidence="3 4" key="1">
    <citation type="journal article" date="2024" name="Plant J.">
        <title>Genome sequences and population genomics reveal climatic adaptation and genomic divergence between two closely related sweetgum species.</title>
        <authorList>
            <person name="Xu W.Q."/>
            <person name="Ren C.Q."/>
            <person name="Zhang X.Y."/>
            <person name="Comes H.P."/>
            <person name="Liu X.H."/>
            <person name="Li Y.G."/>
            <person name="Kettle C.J."/>
            <person name="Jalonen R."/>
            <person name="Gaisberger H."/>
            <person name="Ma Y.Z."/>
            <person name="Qiu Y.X."/>
        </authorList>
    </citation>
    <scope>NUCLEOTIDE SEQUENCE [LARGE SCALE GENOMIC DNA]</scope>
    <source>
        <strain evidence="3">Hangzhou</strain>
    </source>
</reference>
<dbReference type="SUPFAM" id="SSF81383">
    <property type="entry name" value="F-box domain"/>
    <property type="match status" value="1"/>
</dbReference>
<evidence type="ECO:0000313" key="3">
    <source>
        <dbReference type="EMBL" id="KAK9285173.1"/>
    </source>
</evidence>
<dbReference type="EMBL" id="JBBPBK010000005">
    <property type="protein sequence ID" value="KAK9285173.1"/>
    <property type="molecule type" value="Genomic_DNA"/>
</dbReference>
<name>A0AAP0X4I6_LIQFO</name>
<dbReference type="Pfam" id="PF08268">
    <property type="entry name" value="FBA_3"/>
    <property type="match status" value="1"/>
</dbReference>
<dbReference type="Pfam" id="PF12937">
    <property type="entry name" value="F-box-like"/>
    <property type="match status" value="1"/>
</dbReference>
<feature type="region of interest" description="Disordered" evidence="1">
    <location>
        <begin position="26"/>
        <end position="45"/>
    </location>
</feature>
<dbReference type="AlphaFoldDB" id="A0AAP0X4I6"/>
<evidence type="ECO:0000259" key="2">
    <source>
        <dbReference type="PROSITE" id="PS50181"/>
    </source>
</evidence>
<evidence type="ECO:0000313" key="4">
    <source>
        <dbReference type="Proteomes" id="UP001415857"/>
    </source>
</evidence>
<dbReference type="SMART" id="SM00256">
    <property type="entry name" value="FBOX"/>
    <property type="match status" value="1"/>
</dbReference>
<dbReference type="InterPro" id="IPR036047">
    <property type="entry name" value="F-box-like_dom_sf"/>
</dbReference>
<gene>
    <name evidence="3" type="ORF">L1049_024359</name>
</gene>
<dbReference type="InterPro" id="IPR001810">
    <property type="entry name" value="F-box_dom"/>
</dbReference>
<proteinExistence type="predicted"/>
<feature type="domain" description="F-box" evidence="2">
    <location>
        <begin position="45"/>
        <end position="90"/>
    </location>
</feature>
<accession>A0AAP0X4I6</accession>
<protein>
    <recommendedName>
        <fullName evidence="2">F-box domain-containing protein</fullName>
    </recommendedName>
</protein>
<dbReference type="InterPro" id="IPR013187">
    <property type="entry name" value="F-box-assoc_dom_typ3"/>
</dbReference>
<organism evidence="3 4">
    <name type="scientific">Liquidambar formosana</name>
    <name type="common">Formosan gum</name>
    <dbReference type="NCBI Taxonomy" id="63359"/>
    <lineage>
        <taxon>Eukaryota</taxon>
        <taxon>Viridiplantae</taxon>
        <taxon>Streptophyta</taxon>
        <taxon>Embryophyta</taxon>
        <taxon>Tracheophyta</taxon>
        <taxon>Spermatophyta</taxon>
        <taxon>Magnoliopsida</taxon>
        <taxon>eudicotyledons</taxon>
        <taxon>Gunneridae</taxon>
        <taxon>Pentapetalae</taxon>
        <taxon>Saxifragales</taxon>
        <taxon>Altingiaceae</taxon>
        <taxon>Liquidambar</taxon>
    </lineage>
</organism>
<dbReference type="InterPro" id="IPR050796">
    <property type="entry name" value="SCF_F-box_component"/>
</dbReference>
<dbReference type="PANTHER" id="PTHR31672">
    <property type="entry name" value="BNACNNG10540D PROTEIN"/>
    <property type="match status" value="1"/>
</dbReference>
<keyword evidence="4" id="KW-1185">Reference proteome</keyword>
<evidence type="ECO:0000256" key="1">
    <source>
        <dbReference type="SAM" id="MobiDB-lite"/>
    </source>
</evidence>
<dbReference type="PROSITE" id="PS50181">
    <property type="entry name" value="FBOX"/>
    <property type="match status" value="1"/>
</dbReference>
<comment type="caution">
    <text evidence="3">The sequence shown here is derived from an EMBL/GenBank/DDBJ whole genome shotgun (WGS) entry which is preliminary data.</text>
</comment>
<dbReference type="Proteomes" id="UP001415857">
    <property type="component" value="Unassembled WGS sequence"/>
</dbReference>
<dbReference type="Gene3D" id="1.20.1280.50">
    <property type="match status" value="1"/>
</dbReference>
<dbReference type="InterPro" id="IPR017451">
    <property type="entry name" value="F-box-assoc_interact_dom"/>
</dbReference>
<feature type="compositionally biased region" description="Polar residues" evidence="1">
    <location>
        <begin position="26"/>
        <end position="43"/>
    </location>
</feature>